<evidence type="ECO:0000313" key="1">
    <source>
        <dbReference type="EMBL" id="SFE71782.1"/>
    </source>
</evidence>
<dbReference type="AlphaFoldDB" id="A0A1I2CUC3"/>
<accession>A0A1I2CUC3</accession>
<reference evidence="1 2" key="1">
    <citation type="submission" date="2016-10" db="EMBL/GenBank/DDBJ databases">
        <authorList>
            <person name="Varghese N."/>
            <person name="Submissions S."/>
        </authorList>
    </citation>
    <scope>NUCLEOTIDE SEQUENCE [LARGE SCALE GENOMIC DNA]</scope>
    <source>
        <strain evidence="2">YIM D21,KCTC 23444,ACCC 10710</strain>
    </source>
</reference>
<dbReference type="EMBL" id="FOMS01000014">
    <property type="protein sequence ID" value="SFE71782.1"/>
    <property type="molecule type" value="Genomic_DNA"/>
</dbReference>
<proteinExistence type="predicted"/>
<dbReference type="RefSeq" id="WP_149757902.1">
    <property type="nucleotide sequence ID" value="NZ_FOMS01000014.1"/>
</dbReference>
<name>A0A1I2CUC3_9RHOB</name>
<protein>
    <submittedName>
        <fullName evidence="1">Uncharacterized protein</fullName>
    </submittedName>
</protein>
<sequence length="237" mass="27011">MFMFCGDSHSRIFQIDTWGKFSFTSFSGATIAGLPSPRSHTQHGAIIRHLARAPETKTLVLMFGNVDIDFTFYRSSALDPDVTLERFIADRVRNYISFLTLLCDDDFPDSVIEDICVLGAHPTPVLDENFIDVTGPQTKLERSAFEELGKRMDLSQVARTKRGLALNDALEQELPRFDNRISFHRIDKAMLAETGVIDNKYAGQFRLDHHPNRNLSRQLWYKALADKIPAFKERARS</sequence>
<keyword evidence="2" id="KW-1185">Reference proteome</keyword>
<gene>
    <name evidence="1" type="ORF">SAMN04515678_11484</name>
</gene>
<dbReference type="OrthoDB" id="8479542at2"/>
<organism evidence="1 2">
    <name type="scientific">Roseivivax sediminis</name>
    <dbReference type="NCBI Taxonomy" id="936889"/>
    <lineage>
        <taxon>Bacteria</taxon>
        <taxon>Pseudomonadati</taxon>
        <taxon>Pseudomonadota</taxon>
        <taxon>Alphaproteobacteria</taxon>
        <taxon>Rhodobacterales</taxon>
        <taxon>Roseobacteraceae</taxon>
        <taxon>Roseivivax</taxon>
    </lineage>
</organism>
<evidence type="ECO:0000313" key="2">
    <source>
        <dbReference type="Proteomes" id="UP000325289"/>
    </source>
</evidence>
<dbReference type="Proteomes" id="UP000325289">
    <property type="component" value="Unassembled WGS sequence"/>
</dbReference>